<name>A0ABZ2PLZ8_9NOCA</name>
<dbReference type="PANTHER" id="PTHR43384">
    <property type="entry name" value="SEPTUM SITE-DETERMINING PROTEIN MIND HOMOLOG, CHLOROPLASTIC-RELATED"/>
    <property type="match status" value="1"/>
</dbReference>
<dbReference type="Proteomes" id="UP001432000">
    <property type="component" value="Chromosome"/>
</dbReference>
<sequence length="378" mass="38770">MDIDRTEPGNDRPCLLLTGDAQLRAEVFRVAAAADCVVQEQNLPVGNLDRVDATLRLDWEDARIVLLDAGAARHIETLGLPRRSGVVVLASEDATVDHWRSATAVGASHVLELPGDEEALIRLLGTDLDDAATGGGVIAVVGAKGGAGASTLAAALALSAASASVRTLLVDGDYYGGGLDLLLGWEDTPGLRWPGLIVEAGRISGDALHRALPSHGDAAVLSAGRAAAGPFAGGSRVVSSAAVVDAGRRAGDLVVCDVPRTPGPETDVFHDAADLIVLVVPADLGSVAAGENIAGYLTSRNSNVGLVVRGPAPGGLKVDDIVEALQLPLLASMRPEPGLARRVEKSGLRLGRRSPLKSAASAVLDTFARKPQVGRWAA</sequence>
<dbReference type="NCBIfam" id="TIGR03815">
    <property type="entry name" value="CpaE_hom_Actino"/>
    <property type="match status" value="1"/>
</dbReference>
<evidence type="ECO:0000259" key="1">
    <source>
        <dbReference type="Pfam" id="PF26563"/>
    </source>
</evidence>
<evidence type="ECO:0000313" key="2">
    <source>
        <dbReference type="EMBL" id="WXG67416.1"/>
    </source>
</evidence>
<gene>
    <name evidence="2" type="primary">ssd</name>
    <name evidence="2" type="ORF">WDS16_19495</name>
</gene>
<accession>A0ABZ2PLZ8</accession>
<keyword evidence="3" id="KW-1185">Reference proteome</keyword>
<dbReference type="RefSeq" id="WP_338886953.1">
    <property type="nucleotide sequence ID" value="NZ_CP147846.1"/>
</dbReference>
<proteinExistence type="predicted"/>
<organism evidence="2 3">
    <name type="scientific">Rhodococcus sovatensis</name>
    <dbReference type="NCBI Taxonomy" id="1805840"/>
    <lineage>
        <taxon>Bacteria</taxon>
        <taxon>Bacillati</taxon>
        <taxon>Actinomycetota</taxon>
        <taxon>Actinomycetes</taxon>
        <taxon>Mycobacteriales</taxon>
        <taxon>Nocardiaceae</taxon>
        <taxon>Rhodococcus</taxon>
    </lineage>
</organism>
<dbReference type="InterPro" id="IPR027417">
    <property type="entry name" value="P-loop_NTPase"/>
</dbReference>
<reference evidence="2 3" key="1">
    <citation type="submission" date="2024-03" db="EMBL/GenBank/DDBJ databases">
        <title>Natural products discovery in diverse microorganisms through a two-stage MS feature dereplication strategy.</title>
        <authorList>
            <person name="Zhang R."/>
        </authorList>
    </citation>
    <scope>NUCLEOTIDE SEQUENCE [LARGE SCALE GENOMIC DNA]</scope>
    <source>
        <strain evidence="2 3">18930</strain>
    </source>
</reference>
<dbReference type="InterPro" id="IPR050625">
    <property type="entry name" value="ParA/MinD_ATPase"/>
</dbReference>
<protein>
    <submittedName>
        <fullName evidence="2">Septum site-determining protein Ssd</fullName>
    </submittedName>
</protein>
<dbReference type="Pfam" id="PF26563">
    <property type="entry name" value="Rv3660c_N"/>
    <property type="match status" value="1"/>
</dbReference>
<feature type="domain" description="Rv3660c-like CheY-like N-terminal" evidence="1">
    <location>
        <begin position="18"/>
        <end position="129"/>
    </location>
</feature>
<dbReference type="InterPro" id="IPR059050">
    <property type="entry name" value="Rv3660c_N"/>
</dbReference>
<dbReference type="SUPFAM" id="SSF52540">
    <property type="entry name" value="P-loop containing nucleoside triphosphate hydrolases"/>
    <property type="match status" value="1"/>
</dbReference>
<dbReference type="PANTHER" id="PTHR43384:SF11">
    <property type="entry name" value="SEPTUM SITE DETERMINING PROTEIN"/>
    <property type="match status" value="1"/>
</dbReference>
<evidence type="ECO:0000313" key="3">
    <source>
        <dbReference type="Proteomes" id="UP001432000"/>
    </source>
</evidence>
<dbReference type="EMBL" id="CP147846">
    <property type="protein sequence ID" value="WXG67416.1"/>
    <property type="molecule type" value="Genomic_DNA"/>
</dbReference>
<dbReference type="Gene3D" id="3.40.50.300">
    <property type="entry name" value="P-loop containing nucleotide triphosphate hydrolases"/>
    <property type="match status" value="1"/>
</dbReference>
<dbReference type="InterPro" id="IPR022521">
    <property type="entry name" value="Rv3660c"/>
</dbReference>